<dbReference type="Ensembl" id="ENSPLOT00000014929.1">
    <property type="protein sequence ID" value="ENSPLOP00000013462.1"/>
    <property type="gene ID" value="ENSPLOG00000009466.1"/>
</dbReference>
<dbReference type="GO" id="GO:0032259">
    <property type="term" value="P:methylation"/>
    <property type="evidence" value="ECO:0007669"/>
    <property type="project" value="UniProtKB-KW"/>
</dbReference>
<reference evidence="6" key="3">
    <citation type="submission" date="2025-09" db="UniProtKB">
        <authorList>
            <consortium name="Ensembl"/>
        </authorList>
    </citation>
    <scope>IDENTIFICATION</scope>
</reference>
<comment type="similarity">
    <text evidence="1">Belongs to the class I-like SAM-binding methyltransferase superfamily. EEF2KMT family.</text>
</comment>
<dbReference type="GeneTree" id="ENSGT00510000047003"/>
<evidence type="ECO:0000256" key="4">
    <source>
        <dbReference type="ARBA" id="ARBA00022691"/>
    </source>
</evidence>
<evidence type="ECO:0000259" key="5">
    <source>
        <dbReference type="Pfam" id="PF14904"/>
    </source>
</evidence>
<organism evidence="6 7">
    <name type="scientific">Panthera leo</name>
    <name type="common">Lion</name>
    <dbReference type="NCBI Taxonomy" id="9689"/>
    <lineage>
        <taxon>Eukaryota</taxon>
        <taxon>Metazoa</taxon>
        <taxon>Chordata</taxon>
        <taxon>Craniata</taxon>
        <taxon>Vertebrata</taxon>
        <taxon>Euteleostomi</taxon>
        <taxon>Mammalia</taxon>
        <taxon>Eutheria</taxon>
        <taxon>Laurasiatheria</taxon>
        <taxon>Carnivora</taxon>
        <taxon>Feliformia</taxon>
        <taxon>Felidae</taxon>
        <taxon>Pantherinae</taxon>
        <taxon>Panthera</taxon>
    </lineage>
</organism>
<sequence length="164" mass="18580">MAPEESTEAVRLLPSFERRFLAARALRSFPWQSLEEKLRDSSGPELLLNILQKHEAVHTEPLDELYEALAEVLMTTEPTQCHRSYLLMCYIAQKLSSPWSESCRGSLLAKTSRLLTPTLPSPSATQRHASCSLTSWALLGSHGKQCLITTRSCFPMKSTQRWQF</sequence>
<dbReference type="Proteomes" id="UP000694399">
    <property type="component" value="Chromosome F1"/>
</dbReference>
<evidence type="ECO:0000256" key="2">
    <source>
        <dbReference type="ARBA" id="ARBA00022603"/>
    </source>
</evidence>
<dbReference type="AlphaFoldDB" id="A0A8C8X7M0"/>
<keyword evidence="4" id="KW-0949">S-adenosyl-L-methionine</keyword>
<accession>A0A8C8X7M0</accession>
<dbReference type="GO" id="GO:0008168">
    <property type="term" value="F:methyltransferase activity"/>
    <property type="evidence" value="ECO:0007669"/>
    <property type="project" value="UniProtKB-KW"/>
</dbReference>
<name>A0A8C8X7M0_PANLE</name>
<feature type="domain" description="FAM86 N-terminal" evidence="5">
    <location>
        <begin position="11"/>
        <end position="53"/>
    </location>
</feature>
<dbReference type="InterPro" id="IPR029426">
    <property type="entry name" value="FAM86_N"/>
</dbReference>
<reference evidence="6" key="1">
    <citation type="journal article" date="2019" name="bioRxiv">
        <title>Long live the king: chromosome-level assembly of the lion (Panthera leo) using linked-read, Hi-C, and long read data.</title>
        <authorList>
            <person name="Armstrong E.E."/>
            <person name="Taylor R.W."/>
            <person name="Miller D.E."/>
            <person name="Kaelin C."/>
            <person name="Barsh G."/>
            <person name="Hadly E.A."/>
            <person name="Petrov D."/>
        </authorList>
    </citation>
    <scope>NUCLEOTIDE SEQUENCE [LARGE SCALE GENOMIC DNA]</scope>
</reference>
<evidence type="ECO:0000313" key="6">
    <source>
        <dbReference type="Ensembl" id="ENSPLOP00000013462.1"/>
    </source>
</evidence>
<keyword evidence="3" id="KW-0808">Transferase</keyword>
<dbReference type="Pfam" id="PF14904">
    <property type="entry name" value="FAM86"/>
    <property type="match status" value="1"/>
</dbReference>
<keyword evidence="7" id="KW-1185">Reference proteome</keyword>
<evidence type="ECO:0000256" key="3">
    <source>
        <dbReference type="ARBA" id="ARBA00022679"/>
    </source>
</evidence>
<proteinExistence type="inferred from homology"/>
<protein>
    <recommendedName>
        <fullName evidence="5">FAM86 N-terminal domain-containing protein</fullName>
    </recommendedName>
</protein>
<reference evidence="6" key="2">
    <citation type="submission" date="2025-08" db="UniProtKB">
        <authorList>
            <consortium name="Ensembl"/>
        </authorList>
    </citation>
    <scope>IDENTIFICATION</scope>
</reference>
<keyword evidence="2" id="KW-0489">Methyltransferase</keyword>
<evidence type="ECO:0000313" key="7">
    <source>
        <dbReference type="Proteomes" id="UP000694399"/>
    </source>
</evidence>
<evidence type="ECO:0000256" key="1">
    <source>
        <dbReference type="ARBA" id="ARBA00005511"/>
    </source>
</evidence>